<name>A0A7C9VS76_9BRAD</name>
<accession>A0A7C9VS76</accession>
<sequence>MSKTFEVMFLPLAAVKLPLYPLHVESHQERLQQASAVAADGFNARPVLIDENAIVVDGADTYCALYNNSIDKVKVVLVGGASEKELRTLRRALRVLPNLNIYTDKLVADFECLLDAGYPIHSYIAGLIELFESFLPNAENHAEEILADATAPPEAWES</sequence>
<evidence type="ECO:0000313" key="1">
    <source>
        <dbReference type="EMBL" id="NGX99291.1"/>
    </source>
</evidence>
<proteinExistence type="predicted"/>
<reference evidence="1" key="1">
    <citation type="submission" date="2020-02" db="EMBL/GenBank/DDBJ databases">
        <title>Draft genome sequence of Candidatus Afipia apatlaquensis IBT-C3, a potential strain for decolorization of textile dyes.</title>
        <authorList>
            <person name="Sanchez-Reyes A."/>
            <person name="Breton-Deval L."/>
            <person name="Mangelson H."/>
            <person name="Sanchez-Flores A."/>
        </authorList>
    </citation>
    <scope>NUCLEOTIDE SEQUENCE [LARGE SCALE GENOMIC DNA]</scope>
    <source>
        <strain evidence="1">IBT-C3</strain>
    </source>
</reference>
<dbReference type="Proteomes" id="UP000480266">
    <property type="component" value="Unassembled WGS sequence"/>
</dbReference>
<keyword evidence="2" id="KW-1185">Reference proteome</keyword>
<dbReference type="EMBL" id="JAAMRR010001538">
    <property type="protein sequence ID" value="NGX99291.1"/>
    <property type="molecule type" value="Genomic_DNA"/>
</dbReference>
<gene>
    <name evidence="1" type="ORF">G4V63_30060</name>
</gene>
<comment type="caution">
    <text evidence="1">The sequence shown here is derived from an EMBL/GenBank/DDBJ whole genome shotgun (WGS) entry which is preliminary data.</text>
</comment>
<organism evidence="1 2">
    <name type="scientific">Candidatus Afipia apatlaquensis</name>
    <dbReference type="NCBI Taxonomy" id="2712852"/>
    <lineage>
        <taxon>Bacteria</taxon>
        <taxon>Pseudomonadati</taxon>
        <taxon>Pseudomonadota</taxon>
        <taxon>Alphaproteobacteria</taxon>
        <taxon>Hyphomicrobiales</taxon>
        <taxon>Nitrobacteraceae</taxon>
        <taxon>Afipia</taxon>
    </lineage>
</organism>
<dbReference type="AlphaFoldDB" id="A0A7C9VS76"/>
<protein>
    <submittedName>
        <fullName evidence="1">Uncharacterized protein</fullName>
    </submittedName>
</protein>
<evidence type="ECO:0000313" key="2">
    <source>
        <dbReference type="Proteomes" id="UP000480266"/>
    </source>
</evidence>